<dbReference type="InterPro" id="IPR014729">
    <property type="entry name" value="Rossmann-like_a/b/a_fold"/>
</dbReference>
<dbReference type="GO" id="GO:0004831">
    <property type="term" value="F:tyrosine-tRNA ligase activity"/>
    <property type="evidence" value="ECO:0007669"/>
    <property type="project" value="UniProtKB-UniRule"/>
</dbReference>
<keyword evidence="7 10" id="KW-0648">Protein biosynthesis</keyword>
<comment type="subunit">
    <text evidence="1 10">Homodimer.</text>
</comment>
<feature type="short sequence motif" description="'HIGH' region" evidence="10">
    <location>
        <begin position="42"/>
        <end position="51"/>
    </location>
</feature>
<dbReference type="RefSeq" id="WP_146803457.1">
    <property type="nucleotide sequence ID" value="NZ_BJUK01000027.1"/>
</dbReference>
<dbReference type="NCBIfam" id="TIGR00234">
    <property type="entry name" value="tyrS"/>
    <property type="match status" value="1"/>
</dbReference>
<dbReference type="Gene3D" id="3.40.50.620">
    <property type="entry name" value="HUPs"/>
    <property type="match status" value="1"/>
</dbReference>
<dbReference type="PRINTS" id="PR01040">
    <property type="entry name" value="TRNASYNTHTYR"/>
</dbReference>
<dbReference type="InterPro" id="IPR002305">
    <property type="entry name" value="aa-tRNA-synth_Ic"/>
</dbReference>
<keyword evidence="5 10" id="KW-0067">ATP-binding</keyword>
<evidence type="ECO:0000313" key="13">
    <source>
        <dbReference type="EMBL" id="GEK48120.1"/>
    </source>
</evidence>
<evidence type="ECO:0000256" key="9">
    <source>
        <dbReference type="ARBA" id="ARBA00048248"/>
    </source>
</evidence>
<dbReference type="FunFam" id="3.40.50.620:FF:000061">
    <property type="entry name" value="Tyrosine--tRNA ligase"/>
    <property type="match status" value="1"/>
</dbReference>
<dbReference type="PROSITE" id="PS00178">
    <property type="entry name" value="AA_TRNA_LIGASE_I"/>
    <property type="match status" value="1"/>
</dbReference>
<dbReference type="AlphaFoldDB" id="A0A510XGI5"/>
<dbReference type="Proteomes" id="UP000321275">
    <property type="component" value="Unassembled WGS sequence"/>
</dbReference>
<dbReference type="OrthoDB" id="9804243at2"/>
<reference evidence="13 14" key="1">
    <citation type="submission" date="2019-07" db="EMBL/GenBank/DDBJ databases">
        <title>Whole genome shotgun sequence of Halomonas pacifica NBRC 102220.</title>
        <authorList>
            <person name="Hosoyama A."/>
            <person name="Uohara A."/>
            <person name="Ohji S."/>
            <person name="Ichikawa N."/>
        </authorList>
    </citation>
    <scope>NUCLEOTIDE SEQUENCE [LARGE SCALE GENOMIC DNA]</scope>
    <source>
        <strain evidence="13 14">NBRC 102220</strain>
    </source>
</reference>
<keyword evidence="8 10" id="KW-0030">Aminoacyl-tRNA synthetase</keyword>
<proteinExistence type="inferred from homology"/>
<evidence type="ECO:0000256" key="3">
    <source>
        <dbReference type="ARBA" id="ARBA00022598"/>
    </source>
</evidence>
<keyword evidence="3 10" id="KW-0436">Ligase</keyword>
<comment type="caution">
    <text evidence="13">The sequence shown here is derived from an EMBL/GenBank/DDBJ whole genome shotgun (WGS) entry which is preliminary data.</text>
</comment>
<evidence type="ECO:0000256" key="6">
    <source>
        <dbReference type="ARBA" id="ARBA00022884"/>
    </source>
</evidence>
<dbReference type="CDD" id="cd00805">
    <property type="entry name" value="TyrRS_core"/>
    <property type="match status" value="1"/>
</dbReference>
<evidence type="ECO:0000256" key="7">
    <source>
        <dbReference type="ARBA" id="ARBA00022917"/>
    </source>
</evidence>
<dbReference type="Gene3D" id="1.10.240.10">
    <property type="entry name" value="Tyrosyl-Transfer RNA Synthetase"/>
    <property type="match status" value="1"/>
</dbReference>
<organism evidence="13 14">
    <name type="scientific">Bisbaumannia pacifica</name>
    <dbReference type="NCBI Taxonomy" id="77098"/>
    <lineage>
        <taxon>Bacteria</taxon>
        <taxon>Pseudomonadati</taxon>
        <taxon>Pseudomonadota</taxon>
        <taxon>Gammaproteobacteria</taxon>
        <taxon>Oceanospirillales</taxon>
        <taxon>Halomonadaceae</taxon>
        <taxon>Bisbaumannia</taxon>
    </lineage>
</organism>
<evidence type="ECO:0000259" key="12">
    <source>
        <dbReference type="Pfam" id="PF01479"/>
    </source>
</evidence>
<dbReference type="EMBL" id="BJUK01000027">
    <property type="protein sequence ID" value="GEK48120.1"/>
    <property type="molecule type" value="Genomic_DNA"/>
</dbReference>
<dbReference type="EC" id="6.1.1.1" evidence="10"/>
<comment type="subcellular location">
    <subcellularLocation>
        <location evidence="10">Cytoplasm</location>
    </subcellularLocation>
</comment>
<dbReference type="InterPro" id="IPR001412">
    <property type="entry name" value="aa-tRNA-synth_I_CS"/>
</dbReference>
<dbReference type="PANTHER" id="PTHR11766:SF1">
    <property type="entry name" value="TYROSINE--TRNA LIGASE"/>
    <property type="match status" value="1"/>
</dbReference>
<dbReference type="GO" id="GO:0005829">
    <property type="term" value="C:cytosol"/>
    <property type="evidence" value="ECO:0007669"/>
    <property type="project" value="TreeGrafter"/>
</dbReference>
<dbReference type="Gene3D" id="3.10.290.10">
    <property type="entry name" value="RNA-binding S4 domain"/>
    <property type="match status" value="1"/>
</dbReference>
<dbReference type="GO" id="GO:0005524">
    <property type="term" value="F:ATP binding"/>
    <property type="evidence" value="ECO:0007669"/>
    <property type="project" value="UniProtKB-UniRule"/>
</dbReference>
<dbReference type="HAMAP" id="MF_02007">
    <property type="entry name" value="Tyr_tRNA_synth_type2"/>
    <property type="match status" value="1"/>
</dbReference>
<keyword evidence="14" id="KW-1185">Reference proteome</keyword>
<evidence type="ECO:0000256" key="2">
    <source>
        <dbReference type="ARBA" id="ARBA00022490"/>
    </source>
</evidence>
<accession>A0A510XGI5</accession>
<dbReference type="Pfam" id="PF01479">
    <property type="entry name" value="S4"/>
    <property type="match status" value="1"/>
</dbReference>
<keyword evidence="6 11" id="KW-0694">RNA-binding</keyword>
<dbReference type="PROSITE" id="PS50889">
    <property type="entry name" value="S4"/>
    <property type="match status" value="1"/>
</dbReference>
<gene>
    <name evidence="10 13" type="primary">tyrS</name>
    <name evidence="13" type="ORF">HPA02_24030</name>
</gene>
<keyword evidence="4 10" id="KW-0547">Nucleotide-binding</keyword>
<name>A0A510XGI5_9GAMM</name>
<dbReference type="InterPro" id="IPR036986">
    <property type="entry name" value="S4_RNA-bd_sf"/>
</dbReference>
<dbReference type="GO" id="GO:0003723">
    <property type="term" value="F:RNA binding"/>
    <property type="evidence" value="ECO:0007669"/>
    <property type="project" value="UniProtKB-KW"/>
</dbReference>
<comment type="similarity">
    <text evidence="10">Belongs to the class-I aminoacyl-tRNA synthetase family. TyrS type 2 subfamily.</text>
</comment>
<evidence type="ECO:0000256" key="8">
    <source>
        <dbReference type="ARBA" id="ARBA00023146"/>
    </source>
</evidence>
<feature type="domain" description="RNA-binding S4" evidence="12">
    <location>
        <begin position="340"/>
        <end position="372"/>
    </location>
</feature>
<dbReference type="Pfam" id="PF00579">
    <property type="entry name" value="tRNA-synt_1b"/>
    <property type="match status" value="1"/>
</dbReference>
<evidence type="ECO:0000256" key="4">
    <source>
        <dbReference type="ARBA" id="ARBA00022741"/>
    </source>
</evidence>
<keyword evidence="2 10" id="KW-0963">Cytoplasm</keyword>
<dbReference type="InterPro" id="IPR024088">
    <property type="entry name" value="Tyr-tRNA-ligase_bac-type"/>
</dbReference>
<dbReference type="PANTHER" id="PTHR11766">
    <property type="entry name" value="TYROSYL-TRNA SYNTHETASE"/>
    <property type="match status" value="1"/>
</dbReference>
<feature type="binding site" evidence="10">
    <location>
        <position position="229"/>
    </location>
    <ligand>
        <name>ATP</name>
        <dbReference type="ChEBI" id="CHEBI:30616"/>
    </ligand>
</feature>
<dbReference type="InterPro" id="IPR024108">
    <property type="entry name" value="Tyr-tRNA-ligase_bac_2"/>
</dbReference>
<dbReference type="InterPro" id="IPR002942">
    <property type="entry name" value="S4_RNA-bd"/>
</dbReference>
<evidence type="ECO:0000313" key="14">
    <source>
        <dbReference type="Proteomes" id="UP000321275"/>
    </source>
</evidence>
<dbReference type="SUPFAM" id="SSF52374">
    <property type="entry name" value="Nucleotidylyl transferase"/>
    <property type="match status" value="1"/>
</dbReference>
<dbReference type="GO" id="GO:0006437">
    <property type="term" value="P:tyrosyl-tRNA aminoacylation"/>
    <property type="evidence" value="ECO:0007669"/>
    <property type="project" value="UniProtKB-UniRule"/>
</dbReference>
<evidence type="ECO:0000256" key="5">
    <source>
        <dbReference type="ARBA" id="ARBA00022840"/>
    </source>
</evidence>
<dbReference type="InterPro" id="IPR002307">
    <property type="entry name" value="Tyr-tRNA-ligase"/>
</dbReference>
<comment type="function">
    <text evidence="10">Catalyzes the attachment of tyrosine to tRNA(Tyr) in a two-step reaction: tyrosine is first activated by ATP to form Tyr-AMP and then transferred to the acceptor end of tRNA(Tyr).</text>
</comment>
<dbReference type="SUPFAM" id="SSF55174">
    <property type="entry name" value="Alpha-L RNA-binding motif"/>
    <property type="match status" value="1"/>
</dbReference>
<evidence type="ECO:0000256" key="10">
    <source>
        <dbReference type="HAMAP-Rule" id="MF_02007"/>
    </source>
</evidence>
<evidence type="ECO:0000256" key="11">
    <source>
        <dbReference type="PROSITE-ProRule" id="PRU00182"/>
    </source>
</evidence>
<comment type="catalytic activity">
    <reaction evidence="9 10">
        <text>tRNA(Tyr) + L-tyrosine + ATP = L-tyrosyl-tRNA(Tyr) + AMP + diphosphate + H(+)</text>
        <dbReference type="Rhea" id="RHEA:10220"/>
        <dbReference type="Rhea" id="RHEA-COMP:9706"/>
        <dbReference type="Rhea" id="RHEA-COMP:9707"/>
        <dbReference type="ChEBI" id="CHEBI:15378"/>
        <dbReference type="ChEBI" id="CHEBI:30616"/>
        <dbReference type="ChEBI" id="CHEBI:33019"/>
        <dbReference type="ChEBI" id="CHEBI:58315"/>
        <dbReference type="ChEBI" id="CHEBI:78442"/>
        <dbReference type="ChEBI" id="CHEBI:78536"/>
        <dbReference type="ChEBI" id="CHEBI:456215"/>
        <dbReference type="EC" id="6.1.1.1"/>
    </reaction>
</comment>
<evidence type="ECO:0000256" key="1">
    <source>
        <dbReference type="ARBA" id="ARBA00011738"/>
    </source>
</evidence>
<sequence>MTDVESALALLKRGTNEILLEDELKKKLASGRKLRIKAGFDPTAPDLHLGHSVLLTKMRQFQDLGHQIIFLIGDFTGRIGDPTGKNVTRKPLTEEEVIANAQTYKEQVFKILDPEKTEVRFNSEWFSELNAARMIELAAQSTVARMLERDDFEKRYKAGQSISIHEFLYPLVQGYDSVALEADIEMGGTDQKFNLLMGREVQKHYGMEPQVVITMPLLEGLDGVQKMSKSLGNYVGVDDAPGVMFNKLVSMPDSLIWRYFELLSLKSNEELEALKRDMDTGANPRDIKMVLARELIARYHGEEAAANAHKSAGNQLAEGELPEDLPEVSVDFDGAQAPIAAVLNRSGLANNSAQAKDMLGNGRVKVDGEVVARDHMLKSGKSYVIQAGKKRYARVTVA</sequence>
<protein>
    <recommendedName>
        <fullName evidence="10">Tyrosine--tRNA ligase</fullName>
        <ecNumber evidence="10">6.1.1.1</ecNumber>
    </recommendedName>
    <alternativeName>
        <fullName evidence="10">Tyrosyl-tRNA synthetase</fullName>
        <shortName evidence="10">TyrRS</shortName>
    </alternativeName>
</protein>
<feature type="short sequence motif" description="'KMSKS' region" evidence="10">
    <location>
        <begin position="226"/>
        <end position="230"/>
    </location>
</feature>